<evidence type="ECO:0000313" key="1">
    <source>
        <dbReference type="Proteomes" id="UP000887580"/>
    </source>
</evidence>
<reference evidence="2" key="1">
    <citation type="submission" date="2022-11" db="UniProtKB">
        <authorList>
            <consortium name="WormBaseParasite"/>
        </authorList>
    </citation>
    <scope>IDENTIFICATION</scope>
</reference>
<dbReference type="Proteomes" id="UP000887580">
    <property type="component" value="Unplaced"/>
</dbReference>
<dbReference type="WBParaSite" id="PS1159_v2.g477.t2">
    <property type="protein sequence ID" value="PS1159_v2.g477.t2"/>
    <property type="gene ID" value="PS1159_v2.g477"/>
</dbReference>
<evidence type="ECO:0000313" key="2">
    <source>
        <dbReference type="WBParaSite" id="PS1159_v2.g477.t2"/>
    </source>
</evidence>
<name>A0AC35GG22_9BILA</name>
<organism evidence="1 2">
    <name type="scientific">Panagrolaimus sp. PS1159</name>
    <dbReference type="NCBI Taxonomy" id="55785"/>
    <lineage>
        <taxon>Eukaryota</taxon>
        <taxon>Metazoa</taxon>
        <taxon>Ecdysozoa</taxon>
        <taxon>Nematoda</taxon>
        <taxon>Chromadorea</taxon>
        <taxon>Rhabditida</taxon>
        <taxon>Tylenchina</taxon>
        <taxon>Panagrolaimomorpha</taxon>
        <taxon>Panagrolaimoidea</taxon>
        <taxon>Panagrolaimidae</taxon>
        <taxon>Panagrolaimus</taxon>
    </lineage>
</organism>
<accession>A0AC35GG22</accession>
<proteinExistence type="predicted"/>
<sequence length="231" mass="27962">MFKLVVYYFILYWNFCGAEYYQDEPMGHFMEYSVEMPSSRSQTSEPTMFMRYGNIDKSGRYLRDFEIQRPNNNYRHQLPPNSEVEEEYSNPSMPPFPFSLPYQYIDTKIYPKPGQQPYHNRPWNIINNDKPWNNNNEREYPPVLENNRNSWARVYPSRDNYHHHREPQQYFEPHQTSYVPTRYTSTVDEIQNRVFSMMQNIGTFPSSPQNRGGQHRTGYSRESQYGYQMFI</sequence>
<protein>
    <submittedName>
        <fullName evidence="2">Uncharacterized protein</fullName>
    </submittedName>
</protein>